<keyword evidence="3" id="KW-1185">Reference proteome</keyword>
<dbReference type="GeneID" id="7198300"/>
<dbReference type="RefSeq" id="XP_002184344.1">
    <property type="nucleotide sequence ID" value="XM_002184308.2"/>
</dbReference>
<reference evidence="2 3" key="1">
    <citation type="journal article" date="2008" name="Nature">
        <title>The Phaeodactylum genome reveals the evolutionary history of diatom genomes.</title>
        <authorList>
            <person name="Bowler C."/>
            <person name="Allen A.E."/>
            <person name="Badger J.H."/>
            <person name="Grimwood J."/>
            <person name="Jabbari K."/>
            <person name="Kuo A."/>
            <person name="Maheswari U."/>
            <person name="Martens C."/>
            <person name="Maumus F."/>
            <person name="Otillar R.P."/>
            <person name="Rayko E."/>
            <person name="Salamov A."/>
            <person name="Vandepoele K."/>
            <person name="Beszteri B."/>
            <person name="Gruber A."/>
            <person name="Heijde M."/>
            <person name="Katinka M."/>
            <person name="Mock T."/>
            <person name="Valentin K."/>
            <person name="Verret F."/>
            <person name="Berges J.A."/>
            <person name="Brownlee C."/>
            <person name="Cadoret J.P."/>
            <person name="Chiovitti A."/>
            <person name="Choi C.J."/>
            <person name="Coesel S."/>
            <person name="De Martino A."/>
            <person name="Detter J.C."/>
            <person name="Durkin C."/>
            <person name="Falciatore A."/>
            <person name="Fournet J."/>
            <person name="Haruta M."/>
            <person name="Huysman M.J."/>
            <person name="Jenkins B.D."/>
            <person name="Jiroutova K."/>
            <person name="Jorgensen R.E."/>
            <person name="Joubert Y."/>
            <person name="Kaplan A."/>
            <person name="Kroger N."/>
            <person name="Kroth P.G."/>
            <person name="La Roche J."/>
            <person name="Lindquist E."/>
            <person name="Lommer M."/>
            <person name="Martin-Jezequel V."/>
            <person name="Lopez P.J."/>
            <person name="Lucas S."/>
            <person name="Mangogna M."/>
            <person name="McGinnis K."/>
            <person name="Medlin L.K."/>
            <person name="Montsant A."/>
            <person name="Oudot-Le Secq M.P."/>
            <person name="Napoli C."/>
            <person name="Obornik M."/>
            <person name="Parker M.S."/>
            <person name="Petit J.L."/>
            <person name="Porcel B.M."/>
            <person name="Poulsen N."/>
            <person name="Robison M."/>
            <person name="Rychlewski L."/>
            <person name="Rynearson T.A."/>
            <person name="Schmutz J."/>
            <person name="Shapiro H."/>
            <person name="Siaut M."/>
            <person name="Stanley M."/>
            <person name="Sussman M.R."/>
            <person name="Taylor A.R."/>
            <person name="Vardi A."/>
            <person name="von Dassow P."/>
            <person name="Vyverman W."/>
            <person name="Willis A."/>
            <person name="Wyrwicz L.S."/>
            <person name="Rokhsar D.S."/>
            <person name="Weissenbach J."/>
            <person name="Armbrust E.V."/>
            <person name="Green B.R."/>
            <person name="Van de Peer Y."/>
            <person name="Grigoriev I.V."/>
        </authorList>
    </citation>
    <scope>NUCLEOTIDE SEQUENCE [LARGE SCALE GENOMIC DNA]</scope>
    <source>
        <strain evidence="2 3">CCAP 1055/1</strain>
    </source>
</reference>
<dbReference type="KEGG" id="pti:PHATRDRAFT_55080"/>
<proteinExistence type="predicted"/>
<dbReference type="PaxDb" id="2850-Phatr55080"/>
<feature type="compositionally biased region" description="Polar residues" evidence="1">
    <location>
        <begin position="258"/>
        <end position="276"/>
    </location>
</feature>
<protein>
    <submittedName>
        <fullName evidence="2">Uncharacterized protein</fullName>
    </submittedName>
</protein>
<evidence type="ECO:0000313" key="2">
    <source>
        <dbReference type="EMBL" id="EEC44093.1"/>
    </source>
</evidence>
<dbReference type="InParanoid" id="B7GBC5"/>
<feature type="non-terminal residue" evidence="2">
    <location>
        <position position="423"/>
    </location>
</feature>
<dbReference type="AlphaFoldDB" id="B7GBC5"/>
<accession>B7GBC5</accession>
<organism evidence="2 3">
    <name type="scientific">Phaeodactylum tricornutum (strain CCAP 1055/1)</name>
    <dbReference type="NCBI Taxonomy" id="556484"/>
    <lineage>
        <taxon>Eukaryota</taxon>
        <taxon>Sar</taxon>
        <taxon>Stramenopiles</taxon>
        <taxon>Ochrophyta</taxon>
        <taxon>Bacillariophyta</taxon>
        <taxon>Bacillariophyceae</taxon>
        <taxon>Bacillariophycidae</taxon>
        <taxon>Naviculales</taxon>
        <taxon>Phaeodactylaceae</taxon>
        <taxon>Phaeodactylum</taxon>
    </lineage>
</organism>
<dbReference type="Proteomes" id="UP000000759">
    <property type="component" value="Chromosome 23"/>
</dbReference>
<reference evidence="3" key="2">
    <citation type="submission" date="2008-08" db="EMBL/GenBank/DDBJ databases">
        <authorList>
            <consortium name="Diatom Consortium"/>
            <person name="Grigoriev I."/>
            <person name="Grimwood J."/>
            <person name="Kuo A."/>
            <person name="Otillar R.P."/>
            <person name="Salamov A."/>
            <person name="Detter J.C."/>
            <person name="Lindquist E."/>
            <person name="Shapiro H."/>
            <person name="Lucas S."/>
            <person name="Glavina del Rio T."/>
            <person name="Pitluck S."/>
            <person name="Rokhsar D."/>
            <person name="Bowler C."/>
        </authorList>
    </citation>
    <scope>GENOME REANNOTATION</scope>
    <source>
        <strain evidence="3">CCAP 1055/1</strain>
    </source>
</reference>
<feature type="region of interest" description="Disordered" evidence="1">
    <location>
        <begin position="257"/>
        <end position="293"/>
    </location>
</feature>
<dbReference type="EMBL" id="CM000625">
    <property type="protein sequence ID" value="EEC44093.1"/>
    <property type="molecule type" value="Genomic_DNA"/>
</dbReference>
<name>B7GBC5_PHATC</name>
<gene>
    <name evidence="2" type="ORF">PHATRDRAFT_55080</name>
</gene>
<evidence type="ECO:0000256" key="1">
    <source>
        <dbReference type="SAM" id="MobiDB-lite"/>
    </source>
</evidence>
<dbReference type="HOGENOM" id="CLU_649682_0_0_1"/>
<evidence type="ECO:0000313" key="3">
    <source>
        <dbReference type="Proteomes" id="UP000000759"/>
    </source>
</evidence>
<sequence>MSEMNVSCSHKIAFGYEERNTEKMVEKSSFLKPVLIKEKSLTLKDAAQQLPRARKSIHRQNAPQFPPKLLRLNQGSSSSLYCNLSDDEEDSIRLSFTEEENVSSTSSPPKLLRLNQGSSSSLYCNLSDDEEDSTRLFFIDEEKNSSSQSSITPKLLRFNRGSSSSLYCNLSKNEEDSTGLFSVDEENNSSISSLEKLWDRFSSFSTYASGHQAGSQGSTDCIVSLTQAQVVKRACVFELDTTSCDKCVASYKIRRTAPRSTTRRQGNVKTPGSASASRGRVNPRRRLPSRSGPRLKTIKTHEATMERCHSSNGITNREELRWASKISHMAERLQVLENYNSRMRGEITRMSNPNNNANVEANTAPSPRRQEVLQLSGVTVAATSVKKQTHSQWNRFVPAVLKSEHSGRYSVPELSHTIMPRCA</sequence>